<dbReference type="InParanoid" id="D8QD79"/>
<dbReference type="Proteomes" id="UP000007431">
    <property type="component" value="Unassembled WGS sequence"/>
</dbReference>
<evidence type="ECO:0000313" key="2">
    <source>
        <dbReference type="Proteomes" id="UP000007431"/>
    </source>
</evidence>
<name>D8QD79_SCHCM</name>
<reference evidence="1 2" key="1">
    <citation type="journal article" date="2010" name="Nat. Biotechnol.">
        <title>Genome sequence of the model mushroom Schizophyllum commune.</title>
        <authorList>
            <person name="Ohm R.A."/>
            <person name="de Jong J.F."/>
            <person name="Lugones L.G."/>
            <person name="Aerts A."/>
            <person name="Kothe E."/>
            <person name="Stajich J.E."/>
            <person name="de Vries R.P."/>
            <person name="Record E."/>
            <person name="Levasseur A."/>
            <person name="Baker S.E."/>
            <person name="Bartholomew K.A."/>
            <person name="Coutinho P.M."/>
            <person name="Erdmann S."/>
            <person name="Fowler T.J."/>
            <person name="Gathman A.C."/>
            <person name="Lombard V."/>
            <person name="Henrissat B."/>
            <person name="Knabe N."/>
            <person name="Kuees U."/>
            <person name="Lilly W.W."/>
            <person name="Lindquist E."/>
            <person name="Lucas S."/>
            <person name="Magnuson J.K."/>
            <person name="Piumi F."/>
            <person name="Raudaskoski M."/>
            <person name="Salamov A."/>
            <person name="Schmutz J."/>
            <person name="Schwarze F.W.M.R."/>
            <person name="vanKuyk P.A."/>
            <person name="Horton J.S."/>
            <person name="Grigoriev I.V."/>
            <person name="Woesten H.A.B."/>
        </authorList>
    </citation>
    <scope>NUCLEOTIDE SEQUENCE [LARGE SCALE GENOMIC DNA]</scope>
    <source>
        <strain evidence="2">H4-8 / FGSC 9210</strain>
    </source>
</reference>
<proteinExistence type="predicted"/>
<dbReference type="GeneID" id="9590802"/>
<dbReference type="AlphaFoldDB" id="D8QD79"/>
<dbReference type="KEGG" id="scm:SCHCO_02637847"/>
<dbReference type="RefSeq" id="XP_003028851.1">
    <property type="nucleotide sequence ID" value="XM_003028805.1"/>
</dbReference>
<accession>D8QD79</accession>
<evidence type="ECO:0000313" key="1">
    <source>
        <dbReference type="EMBL" id="EFI93948.1"/>
    </source>
</evidence>
<dbReference type="OrthoDB" id="10438625at2759"/>
<sequence>MAESSTESAPLSAAPLREFTIIIEKIIPPGVNLRDTTVDHYLRQSPPSYLLGYIVNPKAIYEWHKRNGKQRETEQETLDMYLACIKKNVGIEWGTGLQKETIDGEEHWLIFCFQSSNREHVLAIDRRLVENFRRVTRMGSDPMLIIYKHPKMRLLCFRGLAALTSRPPQCYVC</sequence>
<dbReference type="VEuPathDB" id="FungiDB:SCHCODRAFT_02637847"/>
<dbReference type="EMBL" id="GL377310">
    <property type="protein sequence ID" value="EFI93948.1"/>
    <property type="molecule type" value="Genomic_DNA"/>
</dbReference>
<keyword evidence="2" id="KW-1185">Reference proteome</keyword>
<feature type="non-terminal residue" evidence="1">
    <location>
        <position position="173"/>
    </location>
</feature>
<gene>
    <name evidence="1" type="ORF">SCHCODRAFT_111822</name>
</gene>
<dbReference type="HOGENOM" id="CLU_132227_0_0_1"/>
<protein>
    <submittedName>
        <fullName evidence="1">Uncharacterized protein</fullName>
    </submittedName>
</protein>
<organism evidence="2">
    <name type="scientific">Schizophyllum commune (strain H4-8 / FGSC 9210)</name>
    <name type="common">Split gill fungus</name>
    <dbReference type="NCBI Taxonomy" id="578458"/>
    <lineage>
        <taxon>Eukaryota</taxon>
        <taxon>Fungi</taxon>
        <taxon>Dikarya</taxon>
        <taxon>Basidiomycota</taxon>
        <taxon>Agaricomycotina</taxon>
        <taxon>Agaricomycetes</taxon>
        <taxon>Agaricomycetidae</taxon>
        <taxon>Agaricales</taxon>
        <taxon>Schizophyllaceae</taxon>
        <taxon>Schizophyllum</taxon>
    </lineage>
</organism>